<organism evidence="3">
    <name type="scientific">Arabidopsis lyrata subsp. lyrata</name>
    <name type="common">Lyre-leaved rock-cress</name>
    <dbReference type="NCBI Taxonomy" id="81972"/>
    <lineage>
        <taxon>Eukaryota</taxon>
        <taxon>Viridiplantae</taxon>
        <taxon>Streptophyta</taxon>
        <taxon>Embryophyta</taxon>
        <taxon>Tracheophyta</taxon>
        <taxon>Spermatophyta</taxon>
        <taxon>Magnoliopsida</taxon>
        <taxon>eudicotyledons</taxon>
        <taxon>Gunneridae</taxon>
        <taxon>Pentapetalae</taxon>
        <taxon>rosids</taxon>
        <taxon>malvids</taxon>
        <taxon>Brassicales</taxon>
        <taxon>Brassicaceae</taxon>
        <taxon>Camelineae</taxon>
        <taxon>Arabidopsis</taxon>
    </lineage>
</organism>
<feature type="domain" description="F-box" evidence="1">
    <location>
        <begin position="1"/>
        <end position="45"/>
    </location>
</feature>
<sequence>MAMSNLPRDLVEEVLSRLSVTSTRAVRSTCKKWNIISKDESFTTKHVAQANAAARESEFQVVMMMEYKLYLMSVNLHGIENNVDPSIEVKGKLISLNIADQIVYEIEIYNFNSDSWKALYGDRRFFVHGVSLKGNTYWFAREYVRYEGVQEVMNYRFGPRLPLPFDIFIIDNVSLSSVREEQLVVLHHQWMKLRMEIWVSNKIEPNAVSWRKLLEVNMRPLPRYRFRLDHGSFFIDEKNKVVVVLDKDEETETRNLVYFIGEDGYFKEVELGESRGKNGSPFVSSYVPSSVQVSNSQRRQLTIFD</sequence>
<evidence type="ECO:0000313" key="3">
    <source>
        <dbReference type="Proteomes" id="UP000008694"/>
    </source>
</evidence>
<dbReference type="InterPro" id="IPR006527">
    <property type="entry name" value="F-box-assoc_dom_typ1"/>
</dbReference>
<dbReference type="Gramene" id="fgenesh1_pm.C_scaffold_3001462">
    <property type="protein sequence ID" value="fgenesh1_pm.C_scaffold_3001462"/>
    <property type="gene ID" value="fgenesh1_pm.C_scaffold_3001462"/>
</dbReference>
<dbReference type="Proteomes" id="UP000008694">
    <property type="component" value="Unassembled WGS sequence"/>
</dbReference>
<reference evidence="3" key="1">
    <citation type="journal article" date="2011" name="Nat. Genet.">
        <title>The Arabidopsis lyrata genome sequence and the basis of rapid genome size change.</title>
        <authorList>
            <person name="Hu T.T."/>
            <person name="Pattyn P."/>
            <person name="Bakker E.G."/>
            <person name="Cao J."/>
            <person name="Cheng J.-F."/>
            <person name="Clark R.M."/>
            <person name="Fahlgren N."/>
            <person name="Fawcett J.A."/>
            <person name="Grimwood J."/>
            <person name="Gundlach H."/>
            <person name="Haberer G."/>
            <person name="Hollister J.D."/>
            <person name="Ossowski S."/>
            <person name="Ottilar R.P."/>
            <person name="Salamov A.A."/>
            <person name="Schneeberger K."/>
            <person name="Spannagl M."/>
            <person name="Wang X."/>
            <person name="Yang L."/>
            <person name="Nasrallah M.E."/>
            <person name="Bergelson J."/>
            <person name="Carrington J.C."/>
            <person name="Gaut B.S."/>
            <person name="Schmutz J."/>
            <person name="Mayer K.F.X."/>
            <person name="Van de Peer Y."/>
            <person name="Grigoriev I.V."/>
            <person name="Nordborg M."/>
            <person name="Weigel D."/>
            <person name="Guo Y.-L."/>
        </authorList>
    </citation>
    <scope>NUCLEOTIDE SEQUENCE [LARGE SCALE GENOMIC DNA]</scope>
    <source>
        <strain evidence="3">cv. MN47</strain>
    </source>
</reference>
<dbReference type="InterPro" id="IPR050796">
    <property type="entry name" value="SCF_F-box_component"/>
</dbReference>
<protein>
    <recommendedName>
        <fullName evidence="1">F-box domain-containing protein</fullName>
    </recommendedName>
</protein>
<keyword evidence="3" id="KW-1185">Reference proteome</keyword>
<evidence type="ECO:0000259" key="1">
    <source>
        <dbReference type="PROSITE" id="PS50181"/>
    </source>
</evidence>
<dbReference type="PROSITE" id="PS50181">
    <property type="entry name" value="FBOX"/>
    <property type="match status" value="1"/>
</dbReference>
<dbReference type="Gene3D" id="1.20.1280.50">
    <property type="match status" value="1"/>
</dbReference>
<dbReference type="CDD" id="cd22157">
    <property type="entry name" value="F-box_AtFBW1-like"/>
    <property type="match status" value="1"/>
</dbReference>
<dbReference type="Pfam" id="PF00646">
    <property type="entry name" value="F-box"/>
    <property type="match status" value="1"/>
</dbReference>
<evidence type="ECO:0000313" key="2">
    <source>
        <dbReference type="EMBL" id="EFH61425.1"/>
    </source>
</evidence>
<gene>
    <name evidence="2" type="ORF">ARALYDRAFT_318446</name>
</gene>
<name>D7L674_ARALL</name>
<dbReference type="SUPFAM" id="SSF81383">
    <property type="entry name" value="F-box domain"/>
    <property type="match status" value="1"/>
</dbReference>
<proteinExistence type="predicted"/>
<dbReference type="AlphaFoldDB" id="D7L674"/>
<dbReference type="InterPro" id="IPR017451">
    <property type="entry name" value="F-box-assoc_interact_dom"/>
</dbReference>
<dbReference type="HOGENOM" id="CLU_034692_0_0_1"/>
<dbReference type="Pfam" id="PF07734">
    <property type="entry name" value="FBA_1"/>
    <property type="match status" value="1"/>
</dbReference>
<dbReference type="InterPro" id="IPR001810">
    <property type="entry name" value="F-box_dom"/>
</dbReference>
<accession>D7L674</accession>
<dbReference type="SMART" id="SM00256">
    <property type="entry name" value="FBOX"/>
    <property type="match status" value="1"/>
</dbReference>
<dbReference type="NCBIfam" id="TIGR01640">
    <property type="entry name" value="F_box_assoc_1"/>
    <property type="match status" value="1"/>
</dbReference>
<dbReference type="EMBL" id="GL348715">
    <property type="protein sequence ID" value="EFH61425.1"/>
    <property type="molecule type" value="Genomic_DNA"/>
</dbReference>
<dbReference type="InterPro" id="IPR036047">
    <property type="entry name" value="F-box-like_dom_sf"/>
</dbReference>
<dbReference type="PANTHER" id="PTHR31672">
    <property type="entry name" value="BNACNNG10540D PROTEIN"/>
    <property type="match status" value="1"/>
</dbReference>